<dbReference type="OrthoDB" id="9804720at2"/>
<dbReference type="NCBIfam" id="TIGR00959">
    <property type="entry name" value="ffh"/>
    <property type="match status" value="1"/>
</dbReference>
<keyword evidence="11" id="KW-1185">Reference proteome</keyword>
<dbReference type="InterPro" id="IPR000897">
    <property type="entry name" value="SRP54_GTPase_dom"/>
</dbReference>
<gene>
    <name evidence="9 12" type="primary">ffh</name>
</gene>
<comment type="domain">
    <text evidence="9">Composed of three domains: the N-terminal N domain, which is responsible for interactions with the ribosome, the central G domain, which binds GTP, and the C-terminal M domain, which binds the RNA and the signal sequence of the RNC.</text>
</comment>
<dbReference type="GO" id="GO:0003924">
    <property type="term" value="F:GTPase activity"/>
    <property type="evidence" value="ECO:0007669"/>
    <property type="project" value="UniProtKB-UniRule"/>
</dbReference>
<dbReference type="Pfam" id="PF02881">
    <property type="entry name" value="SRP54_N"/>
    <property type="match status" value="1"/>
</dbReference>
<accession>A0A8B6X2N1</accession>
<feature type="binding site" evidence="9">
    <location>
        <begin position="115"/>
        <end position="122"/>
    </location>
    <ligand>
        <name>GTP</name>
        <dbReference type="ChEBI" id="CHEBI:37565"/>
    </ligand>
</feature>
<dbReference type="RefSeq" id="WP_028310524.1">
    <property type="nucleotide sequence ID" value="NZ_AXWS01000007.1"/>
</dbReference>
<reference evidence="12" key="1">
    <citation type="journal article" date="2001" name="Biochemistry">
        <title>Role of SRP RNA in the GTPase cycles of Ffh and FtsY.</title>
        <authorList>
            <person name="Peluso P."/>
            <person name="Shan S.O."/>
            <person name="Nock S."/>
            <person name="Herschlag D."/>
            <person name="Walter P."/>
        </authorList>
    </citation>
    <scope>NUCLEOTIDE SEQUENCE</scope>
</reference>
<evidence type="ECO:0000256" key="2">
    <source>
        <dbReference type="ARBA" id="ARBA00022741"/>
    </source>
</evidence>
<organism evidence="11 12">
    <name type="scientific">Derxia gummosa DSM 723</name>
    <dbReference type="NCBI Taxonomy" id="1121388"/>
    <lineage>
        <taxon>Bacteria</taxon>
        <taxon>Pseudomonadati</taxon>
        <taxon>Pseudomonadota</taxon>
        <taxon>Betaproteobacteria</taxon>
        <taxon>Burkholderiales</taxon>
        <taxon>Alcaligenaceae</taxon>
        <taxon>Derxia</taxon>
    </lineage>
</organism>
<dbReference type="GO" id="GO:0008312">
    <property type="term" value="F:7S RNA binding"/>
    <property type="evidence" value="ECO:0007669"/>
    <property type="project" value="InterPro"/>
</dbReference>
<sequence>MFDNLSQRLAKVVKTMRGEARITEANSAEMLREVRLALLEADVALPVVREFIARVKEKALGEEVITSLSPGQALVGVVQRELTAIIGGSADPEAFRKDAELNFATQPPAIILMAGLQGAGKTTTVGKLAKWLKEQKKKKVLVVSADVYRPAAIKQLETVAGQVGADFFPSTGDQKPVDIGLAAIDWAKRHYHDVLIVDTAGRLGIDEAMMNEIKALHAAINPIETLFVVDAMTGQDAVNTAKAFNDALPLTGVILTKLDGDSRGGAALSVRHITGKPIKFAGVGEKLDGLEAFHPDRMAQRILGMGDILALVEEAQKGIDMAEAQKVAEKLRKGGGFDLEDFKAQISQMKKMGGLGSLMDKLPAQFQAAAGQADMGQAEKQIARMEGIINSMTPAERAKPDLIKAGRKRRIAAGAGVPVQEVNRLLNQFDQMQTMMKKMQKGGIGKLMRSMKGMMGGGGPFGGKNPFGGR</sequence>
<dbReference type="InterPro" id="IPR013822">
    <property type="entry name" value="Signal_recog_particl_SRP54_hlx"/>
</dbReference>
<evidence type="ECO:0000313" key="12">
    <source>
        <dbReference type="RefSeq" id="WP_028310524.1"/>
    </source>
</evidence>
<dbReference type="GO" id="GO:0006614">
    <property type="term" value="P:SRP-dependent cotranslational protein targeting to membrane"/>
    <property type="evidence" value="ECO:0007669"/>
    <property type="project" value="InterPro"/>
</dbReference>
<evidence type="ECO:0000256" key="1">
    <source>
        <dbReference type="ARBA" id="ARBA00005450"/>
    </source>
</evidence>
<dbReference type="CDD" id="cd18539">
    <property type="entry name" value="SRP_G"/>
    <property type="match status" value="1"/>
</dbReference>
<dbReference type="InterPro" id="IPR004780">
    <property type="entry name" value="SRP"/>
</dbReference>
<dbReference type="Gene3D" id="3.40.50.300">
    <property type="entry name" value="P-loop containing nucleotide triphosphate hydrolases"/>
    <property type="match status" value="1"/>
</dbReference>
<dbReference type="AlphaFoldDB" id="A0A8B6X2N1"/>
<dbReference type="EC" id="3.6.5.4" evidence="9"/>
<protein>
    <recommendedName>
        <fullName evidence="9">Signal recognition particle protein</fullName>
        <ecNumber evidence="9">3.6.5.4</ecNumber>
    </recommendedName>
    <alternativeName>
        <fullName evidence="9">Fifty-four homolog</fullName>
    </alternativeName>
</protein>
<dbReference type="Proteomes" id="UP000675920">
    <property type="component" value="Unplaced"/>
</dbReference>
<keyword evidence="4 9" id="KW-0694">RNA-binding</keyword>
<evidence type="ECO:0000256" key="4">
    <source>
        <dbReference type="ARBA" id="ARBA00022884"/>
    </source>
</evidence>
<dbReference type="InterPro" id="IPR042101">
    <property type="entry name" value="SRP54_N_sf"/>
</dbReference>
<reference evidence="12" key="2">
    <citation type="submission" date="2025-08" db="UniProtKB">
        <authorList>
            <consortium name="RefSeq"/>
        </authorList>
    </citation>
    <scope>IDENTIFICATION</scope>
</reference>
<keyword evidence="3 9" id="KW-0378">Hydrolase</keyword>
<keyword evidence="2 9" id="KW-0547">Nucleotide-binding</keyword>
<comment type="similarity">
    <text evidence="1 9">Belongs to the GTP-binding SRP family. SRP54 subfamily.</text>
</comment>
<evidence type="ECO:0000256" key="7">
    <source>
        <dbReference type="ARBA" id="ARBA00023274"/>
    </source>
</evidence>
<keyword evidence="9" id="KW-0963">Cytoplasm</keyword>
<keyword evidence="5 9" id="KW-0342">GTP-binding</keyword>
<dbReference type="InterPro" id="IPR036891">
    <property type="entry name" value="Signal_recog_part_SRP54_M_sf"/>
</dbReference>
<dbReference type="InterPro" id="IPR027417">
    <property type="entry name" value="P-loop_NTPase"/>
</dbReference>
<dbReference type="SMART" id="SM00962">
    <property type="entry name" value="SRP54"/>
    <property type="match status" value="1"/>
</dbReference>
<feature type="domain" description="SRP54-type proteins GTP-binding" evidence="10">
    <location>
        <begin position="277"/>
        <end position="290"/>
    </location>
</feature>
<comment type="subunit">
    <text evidence="9">Part of the signal recognition particle protein translocation system, which is composed of SRP and FtsY. SRP is a ribonucleoprotein composed of Ffh and a 4.5S RNA molecule.</text>
</comment>
<feature type="binding site" evidence="9">
    <location>
        <begin position="198"/>
        <end position="202"/>
    </location>
    <ligand>
        <name>GTP</name>
        <dbReference type="ChEBI" id="CHEBI:37565"/>
    </ligand>
</feature>
<evidence type="ECO:0000256" key="8">
    <source>
        <dbReference type="ARBA" id="ARBA00048027"/>
    </source>
</evidence>
<dbReference type="InterPro" id="IPR022941">
    <property type="entry name" value="SRP54"/>
</dbReference>
<keyword evidence="6 9" id="KW-0733">Signal recognition particle</keyword>
<comment type="subcellular location">
    <subcellularLocation>
        <location evidence="9">Cytoplasm</location>
    </subcellularLocation>
    <text evidence="9">The SRP-RNC complex is targeted to the cytoplasmic membrane.</text>
</comment>
<dbReference type="Gene3D" id="1.10.260.30">
    <property type="entry name" value="Signal recognition particle, SRP54 subunit, M-domain"/>
    <property type="match status" value="1"/>
</dbReference>
<dbReference type="SUPFAM" id="SSF47446">
    <property type="entry name" value="Signal peptide-binding domain"/>
    <property type="match status" value="1"/>
</dbReference>
<dbReference type="SMART" id="SM00963">
    <property type="entry name" value="SRP54_N"/>
    <property type="match status" value="1"/>
</dbReference>
<dbReference type="Gene3D" id="1.20.120.140">
    <property type="entry name" value="Signal recognition particle SRP54, nucleotide-binding domain"/>
    <property type="match status" value="1"/>
</dbReference>
<name>A0A8B6X2N1_9BURK</name>
<evidence type="ECO:0000256" key="5">
    <source>
        <dbReference type="ARBA" id="ARBA00023134"/>
    </source>
</evidence>
<dbReference type="PANTHER" id="PTHR11564">
    <property type="entry name" value="SIGNAL RECOGNITION PARTICLE 54K PROTEIN SRP54"/>
    <property type="match status" value="1"/>
</dbReference>
<dbReference type="GO" id="GO:0048500">
    <property type="term" value="C:signal recognition particle"/>
    <property type="evidence" value="ECO:0007669"/>
    <property type="project" value="UniProtKB-UniRule"/>
</dbReference>
<dbReference type="PROSITE" id="PS00300">
    <property type="entry name" value="SRP54"/>
    <property type="match status" value="1"/>
</dbReference>
<dbReference type="SUPFAM" id="SSF52540">
    <property type="entry name" value="P-loop containing nucleoside triphosphate hydrolases"/>
    <property type="match status" value="1"/>
</dbReference>
<dbReference type="GO" id="GO:0005525">
    <property type="term" value="F:GTP binding"/>
    <property type="evidence" value="ECO:0007669"/>
    <property type="project" value="UniProtKB-UniRule"/>
</dbReference>
<evidence type="ECO:0000313" key="11">
    <source>
        <dbReference type="Proteomes" id="UP000675920"/>
    </source>
</evidence>
<evidence type="ECO:0000256" key="6">
    <source>
        <dbReference type="ARBA" id="ARBA00023135"/>
    </source>
</evidence>
<dbReference type="Pfam" id="PF00448">
    <property type="entry name" value="SRP54"/>
    <property type="match status" value="1"/>
</dbReference>
<evidence type="ECO:0000259" key="10">
    <source>
        <dbReference type="PROSITE" id="PS00300"/>
    </source>
</evidence>
<evidence type="ECO:0000256" key="9">
    <source>
        <dbReference type="HAMAP-Rule" id="MF_00306"/>
    </source>
</evidence>
<dbReference type="InterPro" id="IPR004125">
    <property type="entry name" value="Signal_recog_particle_SRP54_M"/>
</dbReference>
<dbReference type="SMART" id="SM00382">
    <property type="entry name" value="AAA"/>
    <property type="match status" value="1"/>
</dbReference>
<dbReference type="FunFam" id="3.40.50.300:FF:000022">
    <property type="entry name" value="Signal recognition particle 54 kDa subunit"/>
    <property type="match status" value="1"/>
</dbReference>
<dbReference type="Pfam" id="PF02978">
    <property type="entry name" value="SRP_SPB"/>
    <property type="match status" value="1"/>
</dbReference>
<evidence type="ECO:0000256" key="3">
    <source>
        <dbReference type="ARBA" id="ARBA00022801"/>
    </source>
</evidence>
<feature type="binding site" evidence="9">
    <location>
        <begin position="256"/>
        <end position="259"/>
    </location>
    <ligand>
        <name>GTP</name>
        <dbReference type="ChEBI" id="CHEBI:37565"/>
    </ligand>
</feature>
<comment type="function">
    <text evidence="9">Involved in targeting and insertion of nascent membrane proteins into the cytoplasmic membrane. Binds to the hydrophobic signal sequence of the ribosome-nascent chain (RNC) as it emerges from the ribosomes. The SRP-RNC complex is then targeted to the cytoplasmic membrane where it interacts with the SRP receptor FtsY. Interaction with FtsY leads to the transfer of the RNC complex to the Sec translocase for insertion into the membrane, the hydrolysis of GTP by both Ffh and FtsY, and the dissociation of the SRP-FtsY complex into the individual components.</text>
</comment>
<keyword evidence="7 9" id="KW-0687">Ribonucleoprotein</keyword>
<proteinExistence type="inferred from homology"/>
<dbReference type="PANTHER" id="PTHR11564:SF5">
    <property type="entry name" value="SIGNAL RECOGNITION PARTICLE SUBUNIT SRP54"/>
    <property type="match status" value="1"/>
</dbReference>
<comment type="catalytic activity">
    <reaction evidence="8 9">
        <text>GTP + H2O = GDP + phosphate + H(+)</text>
        <dbReference type="Rhea" id="RHEA:19669"/>
        <dbReference type="ChEBI" id="CHEBI:15377"/>
        <dbReference type="ChEBI" id="CHEBI:15378"/>
        <dbReference type="ChEBI" id="CHEBI:37565"/>
        <dbReference type="ChEBI" id="CHEBI:43474"/>
        <dbReference type="ChEBI" id="CHEBI:58189"/>
        <dbReference type="EC" id="3.6.5.4"/>
    </reaction>
</comment>
<dbReference type="InterPro" id="IPR003593">
    <property type="entry name" value="AAA+_ATPase"/>
</dbReference>
<dbReference type="HAMAP" id="MF_00306">
    <property type="entry name" value="SRP54"/>
    <property type="match status" value="1"/>
</dbReference>